<reference evidence="2" key="2">
    <citation type="submission" date="2020-03" db="EMBL/GenBank/DDBJ databases">
        <title>Complete Genome Sequences of Extremely Thermoacidophilic, Metal-Mobilizing Type-Strain Members of the Archaeal Family Sulfolobaceae: Acidianus brierleyi DSM-1651T, Acidianus sulfidivorans DSM-18786T, Metallosphaera hakonensis DSM-7519T, and Metallosphaera prunae DSM-10039T.</title>
        <authorList>
            <person name="Counts J.A."/>
            <person name="Kelly R.M."/>
        </authorList>
    </citation>
    <scope>NUCLEOTIDE SEQUENCE [LARGE SCALE GENOMIC DNA]</scope>
    <source>
        <strain evidence="2">HO1-1</strain>
    </source>
</reference>
<accession>A0A2U9IQV7</accession>
<organism evidence="1 2">
    <name type="scientific">Metallosphaera hakonensis JCM 8857 = DSM 7519</name>
    <dbReference type="NCBI Taxonomy" id="1293036"/>
    <lineage>
        <taxon>Archaea</taxon>
        <taxon>Thermoproteota</taxon>
        <taxon>Thermoprotei</taxon>
        <taxon>Sulfolobales</taxon>
        <taxon>Sulfolobaceae</taxon>
        <taxon>Metallosphaera</taxon>
    </lineage>
</organism>
<dbReference type="KEGG" id="mhk:DFR87_00100"/>
<protein>
    <submittedName>
        <fullName evidence="1">Uncharacterized protein</fullName>
    </submittedName>
</protein>
<proteinExistence type="predicted"/>
<reference evidence="2" key="3">
    <citation type="submission" date="2020-03" db="EMBL/GenBank/DDBJ databases">
        <title>Sequencing and Assembly of Multiple Reported Metal-Biooxidizing Members of the Extremely Thermoacidophilic Archaeal Family Sulfolobaceae.</title>
        <authorList>
            <person name="Counts J.A."/>
            <person name="Kelly R.M."/>
        </authorList>
    </citation>
    <scope>NUCLEOTIDE SEQUENCE [LARGE SCALE GENOMIC DNA]</scope>
    <source>
        <strain evidence="2">HO1-1</strain>
    </source>
</reference>
<dbReference type="AlphaFoldDB" id="A0A2U9IQV7"/>
<gene>
    <name evidence="1" type="ORF">DFR87_00100</name>
</gene>
<evidence type="ECO:0000313" key="1">
    <source>
        <dbReference type="EMBL" id="AWR98373.1"/>
    </source>
</evidence>
<keyword evidence="2" id="KW-1185">Reference proteome</keyword>
<reference evidence="1 2" key="1">
    <citation type="submission" date="2018-05" db="EMBL/GenBank/DDBJ databases">
        <title>Complete Genome Sequences of Extremely Thermoacidophilic, Metal-Mobilizing Type-Strain Members of the Archaeal Family Sulfolobaceae: Acidianus brierleyi DSM-1651T, Acidianus sulfidivorans DSM-18786T, Metallosphaera hakonensis DSM-7519T, and Metallosphaera prunae DSM-10039T.</title>
        <authorList>
            <person name="Counts J.A."/>
            <person name="Kelly R.M."/>
        </authorList>
    </citation>
    <scope>NUCLEOTIDE SEQUENCE [LARGE SCALE GENOMIC DNA]</scope>
    <source>
        <strain evidence="1 2">HO1-1</strain>
    </source>
</reference>
<dbReference type="EMBL" id="CP029287">
    <property type="protein sequence ID" value="AWR98373.1"/>
    <property type="molecule type" value="Genomic_DNA"/>
</dbReference>
<evidence type="ECO:0000313" key="2">
    <source>
        <dbReference type="Proteomes" id="UP000247586"/>
    </source>
</evidence>
<sequence>MAVIVRKIHRREDGSTVWLRVGESPPVIKEGSVIDGGFFIRIGDDSGDKMIRLSDQEALDIAYRIIEAYRRHVRTFARLDELSYEQYKRTRMAKDEEEVEELSAETLEKEVINYLKENGGEATLDELRIALSEEHAAYARGPMRDKKVKIEGTRVKLIKD</sequence>
<name>A0A2U9IQV7_9CREN</name>
<dbReference type="OrthoDB" id="42595at2157"/>
<dbReference type="Proteomes" id="UP000247586">
    <property type="component" value="Chromosome"/>
</dbReference>
<dbReference type="RefSeq" id="WP_054837464.1">
    <property type="nucleotide sequence ID" value="NZ_BBBA01000064.1"/>
</dbReference>
<dbReference type="GeneID" id="36833696"/>